<dbReference type="Pfam" id="PF00646">
    <property type="entry name" value="F-box"/>
    <property type="match status" value="1"/>
</dbReference>
<dbReference type="InterPro" id="IPR053772">
    <property type="entry name" value="At1g61320/At1g61330-like"/>
</dbReference>
<protein>
    <submittedName>
        <fullName evidence="3">Uncharacterized protein</fullName>
    </submittedName>
</protein>
<reference evidence="3" key="1">
    <citation type="submission" date="2015-04" db="UniProtKB">
        <authorList>
            <consortium name="EnsemblPlants"/>
        </authorList>
    </citation>
    <scope>IDENTIFICATION</scope>
</reference>
<dbReference type="Proteomes" id="UP000026962">
    <property type="component" value="Chromosome 8"/>
</dbReference>
<dbReference type="Gene3D" id="1.20.1280.50">
    <property type="match status" value="1"/>
</dbReference>
<keyword evidence="4" id="KW-1185">Reference proteome</keyword>
<evidence type="ECO:0000259" key="2">
    <source>
        <dbReference type="Pfam" id="PF23622"/>
    </source>
</evidence>
<evidence type="ECO:0000313" key="4">
    <source>
        <dbReference type="Proteomes" id="UP000026962"/>
    </source>
</evidence>
<dbReference type="AlphaFoldDB" id="A0A0E0LRY5"/>
<evidence type="ECO:0000259" key="1">
    <source>
        <dbReference type="Pfam" id="PF00646"/>
    </source>
</evidence>
<name>A0A0E0LRY5_ORYPU</name>
<accession>A0A0E0LRY5</accession>
<dbReference type="EnsemblPlants" id="OPUNC08G04740.1">
    <property type="protein sequence ID" value="OPUNC08G04740.1"/>
    <property type="gene ID" value="OPUNC08G04740"/>
</dbReference>
<dbReference type="InterPro" id="IPR055357">
    <property type="entry name" value="LRR_At1g61320_AtMIF1"/>
</dbReference>
<organism evidence="3">
    <name type="scientific">Oryza punctata</name>
    <name type="common">Red rice</name>
    <dbReference type="NCBI Taxonomy" id="4537"/>
    <lineage>
        <taxon>Eukaryota</taxon>
        <taxon>Viridiplantae</taxon>
        <taxon>Streptophyta</taxon>
        <taxon>Embryophyta</taxon>
        <taxon>Tracheophyta</taxon>
        <taxon>Spermatophyta</taxon>
        <taxon>Magnoliopsida</taxon>
        <taxon>Liliopsida</taxon>
        <taxon>Poales</taxon>
        <taxon>Poaceae</taxon>
        <taxon>BOP clade</taxon>
        <taxon>Oryzoideae</taxon>
        <taxon>Oryzeae</taxon>
        <taxon>Oryzinae</taxon>
        <taxon>Oryza</taxon>
    </lineage>
</organism>
<evidence type="ECO:0000313" key="3">
    <source>
        <dbReference type="EnsemblPlants" id="OPUNC08G04740.1"/>
    </source>
</evidence>
<dbReference type="InterPro" id="IPR036047">
    <property type="entry name" value="F-box-like_dom_sf"/>
</dbReference>
<dbReference type="eggNOG" id="ENOG502RYMX">
    <property type="taxonomic scope" value="Eukaryota"/>
</dbReference>
<dbReference type="InterPro" id="IPR032675">
    <property type="entry name" value="LRR_dom_sf"/>
</dbReference>
<sequence length="511" mass="59216">MDGTGYLRELLSYLRRRPEQPVVADVVGQDKRGLQCYKQLVDAEPSYSLSIEIPEDILCDIVSHLTLREVARASVLSRSWRHAWRCFPYLTFSHSILPMEDMDNHIRAMCQRENNYTVKEQSERFIHTVNKILQYHSGFGVKTLKIEFDLHREHQAHIDQWVRFAVDSKARDVILDLRPLSPSTTEDPYIFPCYLFTDKQQPCIEVLRLNFCSFKPPLDFPSFNNLKTLDLRSVDIIEADVDSLVSNCACLEHLRLEKCDELINLVASHPLHCLKSLVVRDCRSLERIELDTIDLTYFEFNGSMIDIKLGASPRVVDAWIGIHSPVIVLRLLSELADMLPHLQKLCLHLSSTENEMLSMSANHNMFMYLRDLDLRILHWKNLHMRDLLLLGHILDLAPVMQKFNLNLHEKQPDDVLSPLIKQLHTSLHSELKEVVITGFSGEYQYISLAAHFLFNATSLQTMEITPRYKPTQRGENLLIHRDVHYRTIYISAYAQSALRSFAPPHVKLLVR</sequence>
<feature type="domain" description="At1g61320/AtMIF1 LRR" evidence="2">
    <location>
        <begin position="132"/>
        <end position="464"/>
    </location>
</feature>
<dbReference type="InterPro" id="IPR001810">
    <property type="entry name" value="F-box_dom"/>
</dbReference>
<feature type="domain" description="F-box" evidence="1">
    <location>
        <begin position="53"/>
        <end position="85"/>
    </location>
</feature>
<dbReference type="STRING" id="4537.A0A0E0LRY5"/>
<dbReference type="HOGENOM" id="CLU_010721_4_1_1"/>
<dbReference type="PANTHER" id="PTHR34145:SF28">
    <property type="entry name" value="F-BOX DOMAIN-CONTAINING PROTEIN"/>
    <property type="match status" value="1"/>
</dbReference>
<dbReference type="PANTHER" id="PTHR34145">
    <property type="entry name" value="OS02G0105600 PROTEIN"/>
    <property type="match status" value="1"/>
</dbReference>
<dbReference type="OMA" id="ILELWAV"/>
<dbReference type="SUPFAM" id="SSF81383">
    <property type="entry name" value="F-box domain"/>
    <property type="match status" value="1"/>
</dbReference>
<dbReference type="Pfam" id="PF23622">
    <property type="entry name" value="LRR_At1g61320_AtMIF1"/>
    <property type="match status" value="1"/>
</dbReference>
<dbReference type="Gene3D" id="3.80.10.10">
    <property type="entry name" value="Ribonuclease Inhibitor"/>
    <property type="match status" value="1"/>
</dbReference>
<reference evidence="3" key="2">
    <citation type="submission" date="2018-05" db="EMBL/GenBank/DDBJ databases">
        <title>OpunRS2 (Oryza punctata Reference Sequence Version 2).</title>
        <authorList>
            <person name="Zhang J."/>
            <person name="Kudrna D."/>
            <person name="Lee S."/>
            <person name="Talag J."/>
            <person name="Welchert J."/>
            <person name="Wing R.A."/>
        </authorList>
    </citation>
    <scope>NUCLEOTIDE SEQUENCE [LARGE SCALE GENOMIC DNA]</scope>
</reference>
<proteinExistence type="predicted"/>
<dbReference type="SUPFAM" id="SSF52047">
    <property type="entry name" value="RNI-like"/>
    <property type="match status" value="1"/>
</dbReference>
<dbReference type="Gramene" id="OPUNC08G04740.1">
    <property type="protein sequence ID" value="OPUNC08G04740.1"/>
    <property type="gene ID" value="OPUNC08G04740"/>
</dbReference>